<dbReference type="GO" id="GO:0016301">
    <property type="term" value="F:kinase activity"/>
    <property type="evidence" value="ECO:0007669"/>
    <property type="project" value="InterPro"/>
</dbReference>
<proteinExistence type="predicted"/>
<organism evidence="2 3">
    <name type="scientific">Caryophanon tenue</name>
    <dbReference type="NCBI Taxonomy" id="33978"/>
    <lineage>
        <taxon>Bacteria</taxon>
        <taxon>Bacillati</taxon>
        <taxon>Bacillota</taxon>
        <taxon>Bacilli</taxon>
        <taxon>Bacillales</taxon>
        <taxon>Caryophanaceae</taxon>
        <taxon>Caryophanon</taxon>
    </lineage>
</organism>
<dbReference type="EMBL" id="MASJ01000039">
    <property type="protein sequence ID" value="OCS83067.1"/>
    <property type="molecule type" value="Genomic_DNA"/>
</dbReference>
<dbReference type="PRINTS" id="PR00988">
    <property type="entry name" value="URIDINKINASE"/>
</dbReference>
<accession>A0A1C0Y7B0</accession>
<feature type="domain" description="Phosphoribulokinase/uridine kinase" evidence="1">
    <location>
        <begin position="19"/>
        <end position="151"/>
    </location>
</feature>
<comment type="caution">
    <text evidence="2">The sequence shown here is derived from an EMBL/GenBank/DDBJ whole genome shotgun (WGS) entry which is preliminary data.</text>
</comment>
<dbReference type="Proteomes" id="UP000093199">
    <property type="component" value="Unassembled WGS sequence"/>
</dbReference>
<dbReference type="InterPro" id="IPR006083">
    <property type="entry name" value="PRK/URK"/>
</dbReference>
<dbReference type="SUPFAM" id="SSF52540">
    <property type="entry name" value="P-loop containing nucleoside triphosphate hydrolases"/>
    <property type="match status" value="1"/>
</dbReference>
<evidence type="ECO:0000313" key="2">
    <source>
        <dbReference type="EMBL" id="OCS83067.1"/>
    </source>
</evidence>
<dbReference type="InterPro" id="IPR027417">
    <property type="entry name" value="P-loop_NTPase"/>
</dbReference>
<dbReference type="STRING" id="33978.A6M13_06605"/>
<gene>
    <name evidence="2" type="ORF">A6M13_06605</name>
</gene>
<reference evidence="2 3" key="1">
    <citation type="submission" date="2016-07" db="EMBL/GenBank/DDBJ databases">
        <title>Caryophanon tenue genome sequencing.</title>
        <authorList>
            <person name="Verma A."/>
            <person name="Pal Y."/>
            <person name="Krishnamurthi S."/>
        </authorList>
    </citation>
    <scope>NUCLEOTIDE SEQUENCE [LARGE SCALE GENOMIC DNA]</scope>
    <source>
        <strain evidence="2 3">DSM 14152</strain>
    </source>
</reference>
<protein>
    <recommendedName>
        <fullName evidence="1">Phosphoribulokinase/uridine kinase domain-containing protein</fullName>
    </recommendedName>
</protein>
<dbReference type="Pfam" id="PF00485">
    <property type="entry name" value="PRK"/>
    <property type="match status" value="1"/>
</dbReference>
<dbReference type="GO" id="GO:0005524">
    <property type="term" value="F:ATP binding"/>
    <property type="evidence" value="ECO:0007669"/>
    <property type="project" value="InterPro"/>
</dbReference>
<evidence type="ECO:0000313" key="3">
    <source>
        <dbReference type="Proteomes" id="UP000093199"/>
    </source>
</evidence>
<dbReference type="PANTHER" id="PTHR10285">
    <property type="entry name" value="URIDINE KINASE"/>
    <property type="match status" value="1"/>
</dbReference>
<dbReference type="AlphaFoldDB" id="A0A1C0Y7B0"/>
<sequence length="194" mass="22319">MDLLQRLAACKDEQQHALIIGIDGGSGAGKTTLAEQIEQALPNVTVISTNDFIMPLSQQQDRSQQIGQEMDWQRLKKQVLIPLAHHKQAKYWCYDVTEPMQQRWNVVEPYGIVIVGGIYSTRLELAPYYDIKIWVSTPAHIRLARNIEKDGEHLRTFWEQEQLPAEQRYIEEHLPHKYAEMILDGQTGAVTSRI</sequence>
<keyword evidence="3" id="KW-1185">Reference proteome</keyword>
<name>A0A1C0Y7B0_9BACL</name>
<dbReference type="Gene3D" id="3.40.50.300">
    <property type="entry name" value="P-loop containing nucleotide triphosphate hydrolases"/>
    <property type="match status" value="1"/>
</dbReference>
<evidence type="ECO:0000259" key="1">
    <source>
        <dbReference type="Pfam" id="PF00485"/>
    </source>
</evidence>